<dbReference type="InterPro" id="IPR037185">
    <property type="entry name" value="EmrE-like"/>
</dbReference>
<feature type="transmembrane region" description="Helical" evidence="6">
    <location>
        <begin position="153"/>
        <end position="174"/>
    </location>
</feature>
<dbReference type="PANTHER" id="PTHR10231">
    <property type="entry name" value="NUCLEOTIDE-SUGAR TRANSMEMBRANE TRANSPORTER"/>
    <property type="match status" value="1"/>
</dbReference>
<dbReference type="NCBIfam" id="TIGR00803">
    <property type="entry name" value="nst"/>
    <property type="match status" value="2"/>
</dbReference>
<comment type="subcellular location">
    <subcellularLocation>
        <location evidence="1">Membrane</location>
        <topology evidence="1">Multi-pass membrane protein</topology>
    </subcellularLocation>
</comment>
<feature type="transmembrane region" description="Helical" evidence="6">
    <location>
        <begin position="305"/>
        <end position="328"/>
    </location>
</feature>
<keyword evidence="3 6" id="KW-1133">Transmembrane helix</keyword>
<dbReference type="PIRSF" id="PIRSF005799">
    <property type="entry name" value="UDP-gal_transpt"/>
    <property type="match status" value="1"/>
</dbReference>
<organism evidence="7 8">
    <name type="scientific">Aureococcus anophagefferens</name>
    <name type="common">Harmful bloom alga</name>
    <dbReference type="NCBI Taxonomy" id="44056"/>
    <lineage>
        <taxon>Eukaryota</taxon>
        <taxon>Sar</taxon>
        <taxon>Stramenopiles</taxon>
        <taxon>Ochrophyta</taxon>
        <taxon>Pelagophyceae</taxon>
        <taxon>Pelagomonadales</taxon>
        <taxon>Pelagomonadaceae</taxon>
        <taxon>Aureococcus</taxon>
    </lineage>
</organism>
<dbReference type="EMBL" id="JBBJCI010000439">
    <property type="protein sequence ID" value="KAK7230283.1"/>
    <property type="molecule type" value="Genomic_DNA"/>
</dbReference>
<dbReference type="Proteomes" id="UP001363151">
    <property type="component" value="Unassembled WGS sequence"/>
</dbReference>
<keyword evidence="4 6" id="KW-0472">Membrane</keyword>
<feature type="transmembrane region" description="Helical" evidence="6">
    <location>
        <begin position="212"/>
        <end position="233"/>
    </location>
</feature>
<feature type="transmembrane region" description="Helical" evidence="6">
    <location>
        <begin position="181"/>
        <end position="200"/>
    </location>
</feature>
<sequence length="377" mass="39593">MRTRSSLRARQQPGTSATAARGGADAAVPWYASPMKRAKAISLAVLMVQNSALTLAMRYSRTRKTAHRYHPSEAVVMSEVVKLIISLALAAKAQEPRPAMAGRGLLARVADRYVGAARDAYAEPGSYVLLVPAALYAVQNNLQYVAASNLEPAVFQVLYQMKVLTTAFFSVVLLKRELKPAQWSAIALLAAGLATVGSATTGPSAPKPGVNFAVGFAAVFAACCSSGFSSVYFERVVKQRSRPLPKAPPRGRVARDAPPPARKPISVWARNAQMATFSSTIAFTGALLKDGDAIRARGALAGFSPIVWCTVVLQAGGGLCTAAVIAYADNLLKGFATGGSMVISVLASHLFLDFHVSPTFVAGAAAVLGSIHLYSKA</sequence>
<keyword evidence="8" id="KW-1185">Reference proteome</keyword>
<comment type="caution">
    <text evidence="7">The sequence shown here is derived from an EMBL/GenBank/DDBJ whole genome shotgun (WGS) entry which is preliminary data.</text>
</comment>
<keyword evidence="2 6" id="KW-0812">Transmembrane</keyword>
<evidence type="ECO:0000313" key="7">
    <source>
        <dbReference type="EMBL" id="KAK7230283.1"/>
    </source>
</evidence>
<gene>
    <name evidence="7" type="ORF">SO694_00186018</name>
</gene>
<reference evidence="7 8" key="1">
    <citation type="submission" date="2024-03" db="EMBL/GenBank/DDBJ databases">
        <title>Aureococcus anophagefferens CCMP1851 and Kratosvirus quantuckense: Draft genome of a second virus-susceptible host strain in the model system.</title>
        <authorList>
            <person name="Chase E."/>
            <person name="Truchon A.R."/>
            <person name="Schepens W."/>
            <person name="Wilhelm S.W."/>
        </authorList>
    </citation>
    <scope>NUCLEOTIDE SEQUENCE [LARGE SCALE GENOMIC DNA]</scope>
    <source>
        <strain evidence="7 8">CCMP1851</strain>
    </source>
</reference>
<dbReference type="SUPFAM" id="SSF103481">
    <property type="entry name" value="Multidrug resistance efflux transporter EmrE"/>
    <property type="match status" value="1"/>
</dbReference>
<evidence type="ECO:0000256" key="3">
    <source>
        <dbReference type="ARBA" id="ARBA00022989"/>
    </source>
</evidence>
<proteinExistence type="predicted"/>
<evidence type="ECO:0000313" key="8">
    <source>
        <dbReference type="Proteomes" id="UP001363151"/>
    </source>
</evidence>
<accession>A0ABR1FGA9</accession>
<protein>
    <submittedName>
        <fullName evidence="7">Pyrimidine nucleotide-sugar transmembrane transporter</fullName>
    </submittedName>
</protein>
<dbReference type="InterPro" id="IPR007271">
    <property type="entry name" value="Nuc_sug_transpt"/>
</dbReference>
<evidence type="ECO:0000256" key="1">
    <source>
        <dbReference type="ARBA" id="ARBA00004141"/>
    </source>
</evidence>
<name>A0ABR1FGA9_AURAN</name>
<evidence type="ECO:0000256" key="4">
    <source>
        <dbReference type="ARBA" id="ARBA00023136"/>
    </source>
</evidence>
<evidence type="ECO:0000256" key="5">
    <source>
        <dbReference type="SAM" id="MobiDB-lite"/>
    </source>
</evidence>
<evidence type="ECO:0000256" key="2">
    <source>
        <dbReference type="ARBA" id="ARBA00022692"/>
    </source>
</evidence>
<evidence type="ECO:0000256" key="6">
    <source>
        <dbReference type="SAM" id="Phobius"/>
    </source>
</evidence>
<feature type="transmembrane region" description="Helical" evidence="6">
    <location>
        <begin position="359"/>
        <end position="375"/>
    </location>
</feature>
<feature type="region of interest" description="Disordered" evidence="5">
    <location>
        <begin position="1"/>
        <end position="21"/>
    </location>
</feature>
<dbReference type="Pfam" id="PF04142">
    <property type="entry name" value="Nuc_sug_transp"/>
    <property type="match status" value="2"/>
</dbReference>